<proteinExistence type="predicted"/>
<reference evidence="4 5" key="1">
    <citation type="journal article" date="2013" name="Genome Announc.">
        <title>Draft Genome Sequence of Bhargavaea cecembensis Strain DSE10T, Isolated from a Deep-Sea Sediment Sample Collected at a Depth of 5,904 m from the Chagos-Laccadive Ridge System in the Indian Ocean.</title>
        <authorList>
            <person name="Shivaji S."/>
            <person name="Ara S."/>
            <person name="Begum Z."/>
            <person name="Ruth M."/>
            <person name="Singh A."/>
            <person name="Kumar Pinnaka A."/>
        </authorList>
    </citation>
    <scope>NUCLEOTIDE SEQUENCE [LARGE SCALE GENOMIC DNA]</scope>
    <source>
        <strain evidence="4 5">DSE10</strain>
    </source>
</reference>
<dbReference type="OrthoDB" id="9792929at2"/>
<evidence type="ECO:0000259" key="3">
    <source>
        <dbReference type="PROSITE" id="PS51186"/>
    </source>
</evidence>
<dbReference type="Proteomes" id="UP000011919">
    <property type="component" value="Unassembled WGS sequence"/>
</dbReference>
<protein>
    <submittedName>
        <fullName evidence="4">Ribosomal-protein-alanine acetyltransferase</fullName>
    </submittedName>
</protein>
<dbReference type="Pfam" id="PF00583">
    <property type="entry name" value="Acetyltransf_1"/>
    <property type="match status" value="1"/>
</dbReference>
<dbReference type="CDD" id="cd04301">
    <property type="entry name" value="NAT_SF"/>
    <property type="match status" value="1"/>
</dbReference>
<evidence type="ECO:0000256" key="2">
    <source>
        <dbReference type="ARBA" id="ARBA00023315"/>
    </source>
</evidence>
<dbReference type="Gene3D" id="3.40.630.30">
    <property type="match status" value="1"/>
</dbReference>
<dbReference type="PROSITE" id="PS51186">
    <property type="entry name" value="GNAT"/>
    <property type="match status" value="1"/>
</dbReference>
<gene>
    <name evidence="4" type="ORF">C772_00745</name>
</gene>
<comment type="caution">
    <text evidence="4">The sequence shown here is derived from an EMBL/GenBank/DDBJ whole genome shotgun (WGS) entry which is preliminary data.</text>
</comment>
<dbReference type="InterPro" id="IPR016181">
    <property type="entry name" value="Acyl_CoA_acyltransferase"/>
</dbReference>
<keyword evidence="5" id="KW-1185">Reference proteome</keyword>
<dbReference type="AlphaFoldDB" id="M7NZJ4"/>
<dbReference type="GO" id="GO:0016747">
    <property type="term" value="F:acyltransferase activity, transferring groups other than amino-acyl groups"/>
    <property type="evidence" value="ECO:0007669"/>
    <property type="project" value="InterPro"/>
</dbReference>
<accession>M7NZJ4</accession>
<dbReference type="SUPFAM" id="SSF55729">
    <property type="entry name" value="Acyl-CoA N-acyltransferases (Nat)"/>
    <property type="match status" value="1"/>
</dbReference>
<dbReference type="eggNOG" id="COG0456">
    <property type="taxonomic scope" value="Bacteria"/>
</dbReference>
<name>M7NZJ4_9BACL</name>
<keyword evidence="1 4" id="KW-0808">Transferase</keyword>
<dbReference type="STRING" id="1235279.C772_00745"/>
<dbReference type="EMBL" id="AOFT01000003">
    <property type="protein sequence ID" value="EMR07100.1"/>
    <property type="molecule type" value="Genomic_DNA"/>
</dbReference>
<dbReference type="PANTHER" id="PTHR43877">
    <property type="entry name" value="AMINOALKYLPHOSPHONATE N-ACETYLTRANSFERASE-RELATED-RELATED"/>
    <property type="match status" value="1"/>
</dbReference>
<dbReference type="InterPro" id="IPR000182">
    <property type="entry name" value="GNAT_dom"/>
</dbReference>
<evidence type="ECO:0000313" key="5">
    <source>
        <dbReference type="Proteomes" id="UP000011919"/>
    </source>
</evidence>
<feature type="domain" description="N-acetyltransferase" evidence="3">
    <location>
        <begin position="1"/>
        <end position="150"/>
    </location>
</feature>
<evidence type="ECO:0000256" key="1">
    <source>
        <dbReference type="ARBA" id="ARBA00022679"/>
    </source>
</evidence>
<dbReference type="RefSeq" id="WP_008297539.1">
    <property type="nucleotide sequence ID" value="NZ_AOFT01000003.1"/>
</dbReference>
<organism evidence="4 5">
    <name type="scientific">Bhargavaea cecembensis DSE10</name>
    <dbReference type="NCBI Taxonomy" id="1235279"/>
    <lineage>
        <taxon>Bacteria</taxon>
        <taxon>Bacillati</taxon>
        <taxon>Bacillota</taxon>
        <taxon>Bacilli</taxon>
        <taxon>Bacillales</taxon>
        <taxon>Caryophanaceae</taxon>
        <taxon>Bhargavaea</taxon>
    </lineage>
</organism>
<evidence type="ECO:0000313" key="4">
    <source>
        <dbReference type="EMBL" id="EMR07100.1"/>
    </source>
</evidence>
<keyword evidence="2" id="KW-0012">Acyltransferase</keyword>
<dbReference type="InterPro" id="IPR050832">
    <property type="entry name" value="Bact_Acetyltransf"/>
</dbReference>
<dbReference type="PATRIC" id="fig|1235279.3.peg.761"/>
<dbReference type="PANTHER" id="PTHR43877:SF2">
    <property type="entry name" value="AMINOALKYLPHOSPHONATE N-ACETYLTRANSFERASE-RELATED"/>
    <property type="match status" value="1"/>
</dbReference>
<sequence length="150" mass="17105">MEAYQATFEDLEGVSRLFNLYREFYRQPSDPEGARNYIRTRLDHGDSIIFTVKNEKNEYLGFTQLYPTFSSISMKKAWILNDLYVDASARKHGIGELLLQKAKELALDTGAAGISLSTAVDNHAAQHLYEKNGYVRDVAFYHYELDPGAQ</sequence>